<dbReference type="SMART" id="SM00648">
    <property type="entry name" value="SWAP"/>
    <property type="match status" value="1"/>
</dbReference>
<dbReference type="PROSITE" id="PS50128">
    <property type="entry name" value="SURP"/>
    <property type="match status" value="1"/>
</dbReference>
<comment type="subcellular location">
    <subcellularLocation>
        <location evidence="1">Nucleus</location>
    </subcellularLocation>
</comment>
<proteinExistence type="predicted"/>
<dbReference type="GO" id="GO:0005654">
    <property type="term" value="C:nucleoplasm"/>
    <property type="evidence" value="ECO:0007669"/>
    <property type="project" value="TreeGrafter"/>
</dbReference>
<accession>A0A5C6NYN3</accession>
<dbReference type="GO" id="GO:0008380">
    <property type="term" value="P:RNA splicing"/>
    <property type="evidence" value="ECO:0007669"/>
    <property type="project" value="UniProtKB-KW"/>
</dbReference>
<dbReference type="Pfam" id="PF01805">
    <property type="entry name" value="Surp"/>
    <property type="match status" value="1"/>
</dbReference>
<evidence type="ECO:0000259" key="6">
    <source>
        <dbReference type="PROSITE" id="PS50128"/>
    </source>
</evidence>
<dbReference type="Gene3D" id="1.10.10.790">
    <property type="entry name" value="Surp module"/>
    <property type="match status" value="1"/>
</dbReference>
<reference evidence="7 8" key="1">
    <citation type="submission" date="2019-04" db="EMBL/GenBank/DDBJ databases">
        <title>Chromosome genome assembly for Takifugu flavidus.</title>
        <authorList>
            <person name="Xiao S."/>
        </authorList>
    </citation>
    <scope>NUCLEOTIDE SEQUENCE [LARGE SCALE GENOMIC DNA]</scope>
    <source>
        <strain evidence="7">HTHZ2018</strain>
        <tissue evidence="7">Muscle</tissue>
    </source>
</reference>
<dbReference type="PANTHER" id="PTHR23340:SF0">
    <property type="entry name" value="SURP AND G-PATCH DOMAIN-CONTAINING PROTEIN 1 ISOFORM X1"/>
    <property type="match status" value="1"/>
</dbReference>
<feature type="domain" description="SURP motif" evidence="6">
    <location>
        <begin position="94"/>
        <end position="137"/>
    </location>
</feature>
<name>A0A5C6NYN3_9TELE</name>
<evidence type="ECO:0000313" key="7">
    <source>
        <dbReference type="EMBL" id="TWW72632.1"/>
    </source>
</evidence>
<keyword evidence="4" id="KW-0539">Nucleus</keyword>
<keyword evidence="2" id="KW-0507">mRNA processing</keyword>
<gene>
    <name evidence="7" type="ORF">D4764_15G0000260</name>
</gene>
<comment type="caution">
    <text evidence="7">The sequence shown here is derived from an EMBL/GenBank/DDBJ whole genome shotgun (WGS) entry which is preliminary data.</text>
</comment>
<evidence type="ECO:0000256" key="1">
    <source>
        <dbReference type="ARBA" id="ARBA00004123"/>
    </source>
</evidence>
<evidence type="ECO:0000256" key="2">
    <source>
        <dbReference type="ARBA" id="ARBA00022664"/>
    </source>
</evidence>
<dbReference type="GO" id="GO:0006397">
    <property type="term" value="P:mRNA processing"/>
    <property type="evidence" value="ECO:0007669"/>
    <property type="project" value="UniProtKB-KW"/>
</dbReference>
<evidence type="ECO:0000256" key="4">
    <source>
        <dbReference type="ARBA" id="ARBA00023242"/>
    </source>
</evidence>
<dbReference type="SUPFAM" id="SSF109905">
    <property type="entry name" value="Surp module (SWAP domain)"/>
    <property type="match status" value="1"/>
</dbReference>
<dbReference type="GO" id="GO:0003723">
    <property type="term" value="F:RNA binding"/>
    <property type="evidence" value="ECO:0007669"/>
    <property type="project" value="InterPro"/>
</dbReference>
<protein>
    <submittedName>
        <fullName evidence="7">SURP and G-patch domain-containing protein 1</fullName>
    </submittedName>
</protein>
<dbReference type="InterPro" id="IPR035967">
    <property type="entry name" value="SWAP/Surp_sf"/>
</dbReference>
<dbReference type="InterPro" id="IPR040169">
    <property type="entry name" value="SUGP1/2"/>
</dbReference>
<sequence>MKMQKEKSNSVSGSPSESKSQSTPQKKTVLVGKRPGLGVGSMLSQFKNYTQTKKNPVLSVRPSVFCSPDDEDEDEDLDYSQYLEMKEDTDTRLIIEKMASFVAEGGPELERKARDDYKDNPVFTFLFDKGSMEHLYFKKKVAEMRKDLLRQENAPGNGRFPFSKLGIG</sequence>
<evidence type="ECO:0000313" key="8">
    <source>
        <dbReference type="Proteomes" id="UP000324091"/>
    </source>
</evidence>
<keyword evidence="8" id="KW-1185">Reference proteome</keyword>
<feature type="compositionally biased region" description="Polar residues" evidence="5">
    <location>
        <begin position="9"/>
        <end position="26"/>
    </location>
</feature>
<evidence type="ECO:0000256" key="5">
    <source>
        <dbReference type="SAM" id="MobiDB-lite"/>
    </source>
</evidence>
<dbReference type="AlphaFoldDB" id="A0A5C6NYN3"/>
<dbReference type="EMBL" id="RHFK02000007">
    <property type="protein sequence ID" value="TWW72632.1"/>
    <property type="molecule type" value="Genomic_DNA"/>
</dbReference>
<dbReference type="Proteomes" id="UP000324091">
    <property type="component" value="Chromosome 15"/>
</dbReference>
<organism evidence="7 8">
    <name type="scientific">Takifugu flavidus</name>
    <name type="common">sansaifugu</name>
    <dbReference type="NCBI Taxonomy" id="433684"/>
    <lineage>
        <taxon>Eukaryota</taxon>
        <taxon>Metazoa</taxon>
        <taxon>Chordata</taxon>
        <taxon>Craniata</taxon>
        <taxon>Vertebrata</taxon>
        <taxon>Euteleostomi</taxon>
        <taxon>Actinopterygii</taxon>
        <taxon>Neopterygii</taxon>
        <taxon>Teleostei</taxon>
        <taxon>Neoteleostei</taxon>
        <taxon>Acanthomorphata</taxon>
        <taxon>Eupercaria</taxon>
        <taxon>Tetraodontiformes</taxon>
        <taxon>Tetradontoidea</taxon>
        <taxon>Tetraodontidae</taxon>
        <taxon>Takifugu</taxon>
    </lineage>
</organism>
<keyword evidence="3" id="KW-0508">mRNA splicing</keyword>
<evidence type="ECO:0000256" key="3">
    <source>
        <dbReference type="ARBA" id="ARBA00023187"/>
    </source>
</evidence>
<feature type="region of interest" description="Disordered" evidence="5">
    <location>
        <begin position="1"/>
        <end position="36"/>
    </location>
</feature>
<dbReference type="InterPro" id="IPR000061">
    <property type="entry name" value="Surp"/>
</dbReference>
<dbReference type="PANTHER" id="PTHR23340">
    <property type="entry name" value="ARGININE/SERINE RICH SPLICING FACTOR SF4/14"/>
    <property type="match status" value="1"/>
</dbReference>